<evidence type="ECO:0000256" key="7">
    <source>
        <dbReference type="ARBA" id="ARBA00022475"/>
    </source>
</evidence>
<dbReference type="EMBL" id="CZBU01000005">
    <property type="protein sequence ID" value="CUQ78626.1"/>
    <property type="molecule type" value="Genomic_DNA"/>
</dbReference>
<dbReference type="Pfam" id="PF01554">
    <property type="entry name" value="MatE"/>
    <property type="match status" value="2"/>
</dbReference>
<dbReference type="GO" id="GO:0015297">
    <property type="term" value="F:antiporter activity"/>
    <property type="evidence" value="ECO:0007669"/>
    <property type="project" value="UniProtKB-KW"/>
</dbReference>
<keyword evidence="11 13" id="KW-0472">Membrane</keyword>
<comment type="function">
    <text evidence="1">Multidrug efflux pump.</text>
</comment>
<dbReference type="RefSeq" id="WP_055216120.1">
    <property type="nucleotide sequence ID" value="NZ_CZBU01000005.1"/>
</dbReference>
<feature type="transmembrane region" description="Helical" evidence="13">
    <location>
        <begin position="411"/>
        <end position="434"/>
    </location>
</feature>
<evidence type="ECO:0000256" key="9">
    <source>
        <dbReference type="ARBA" id="ARBA00022989"/>
    </source>
</evidence>
<evidence type="ECO:0000256" key="12">
    <source>
        <dbReference type="ARBA" id="ARBA00031636"/>
    </source>
</evidence>
<feature type="transmembrane region" description="Helical" evidence="13">
    <location>
        <begin position="163"/>
        <end position="184"/>
    </location>
</feature>
<evidence type="ECO:0000313" key="15">
    <source>
        <dbReference type="Proteomes" id="UP000095621"/>
    </source>
</evidence>
<feature type="transmembrane region" description="Helical" evidence="13">
    <location>
        <begin position="381"/>
        <end position="405"/>
    </location>
</feature>
<sequence length="449" mass="48301">MVKDMTNGSPSKHILGFAVPMLFGMLFQQFYNLVDTIIVGKTLGVEALAGVGATGSINFMIIGFCMGVCNGFVIPVAQCFGAKKPSDLRKYVFNGYICSVVFSIVLTLASVIFCRRILIVMNTPADIIDHAYNYIVVIFIGIPTVFLYNMVSGVIRSLGDSKTPVVFLVLSSIINVVLDFFLILVCKMGVAGAGWATVTSQLISGLTCLIYMYKKYDILKGDKSERVLDRRFITNLCMNGVPMGLQYSITAIGSTILQAAVNTLGSTYVAAMTAGSKMFNFTCCPFDALGSTMATYAGQNVGAAKIKRLGQGVRSAMIIGSIYSVLSLVALYFTTDYIALLFVNASETTIIALTRQFILASACFYIPLTGVNVVRFCIQGMGFSVFAISAGILEMIGRAFAAIILIPSIGFMGACLASPIAWIAADAFLFPAFIHCAKKLNARHNIKSN</sequence>
<evidence type="ECO:0000256" key="3">
    <source>
        <dbReference type="ARBA" id="ARBA00010199"/>
    </source>
</evidence>
<feature type="transmembrane region" description="Helical" evidence="13">
    <location>
        <begin position="315"/>
        <end position="333"/>
    </location>
</feature>
<dbReference type="OrthoDB" id="9776324at2"/>
<evidence type="ECO:0000256" key="8">
    <source>
        <dbReference type="ARBA" id="ARBA00022692"/>
    </source>
</evidence>
<gene>
    <name evidence="14" type="primary">mepA_17</name>
    <name evidence="14" type="ORF">ERS852490_02274</name>
</gene>
<feature type="transmembrane region" description="Helical" evidence="13">
    <location>
        <begin position="353"/>
        <end position="374"/>
    </location>
</feature>
<evidence type="ECO:0000256" key="2">
    <source>
        <dbReference type="ARBA" id="ARBA00004651"/>
    </source>
</evidence>
<evidence type="ECO:0000256" key="13">
    <source>
        <dbReference type="SAM" id="Phobius"/>
    </source>
</evidence>
<dbReference type="NCBIfam" id="TIGR00797">
    <property type="entry name" value="matE"/>
    <property type="match status" value="1"/>
</dbReference>
<keyword evidence="8 13" id="KW-0812">Transmembrane</keyword>
<feature type="transmembrane region" description="Helical" evidence="13">
    <location>
        <begin position="131"/>
        <end position="151"/>
    </location>
</feature>
<dbReference type="PANTHER" id="PTHR43298">
    <property type="entry name" value="MULTIDRUG RESISTANCE PROTEIN NORM-RELATED"/>
    <property type="match status" value="1"/>
</dbReference>
<dbReference type="GO" id="GO:0042910">
    <property type="term" value="F:xenobiotic transmembrane transporter activity"/>
    <property type="evidence" value="ECO:0007669"/>
    <property type="project" value="InterPro"/>
</dbReference>
<feature type="transmembrane region" description="Helical" evidence="13">
    <location>
        <begin position="95"/>
        <end position="119"/>
    </location>
</feature>
<keyword evidence="6" id="KW-0050">Antiport</keyword>
<evidence type="ECO:0000256" key="11">
    <source>
        <dbReference type="ARBA" id="ARBA00023136"/>
    </source>
</evidence>
<evidence type="ECO:0000256" key="5">
    <source>
        <dbReference type="ARBA" id="ARBA00022448"/>
    </source>
</evidence>
<evidence type="ECO:0000256" key="1">
    <source>
        <dbReference type="ARBA" id="ARBA00003408"/>
    </source>
</evidence>
<dbReference type="CDD" id="cd13138">
    <property type="entry name" value="MATE_yoeA_like"/>
    <property type="match status" value="1"/>
</dbReference>
<accession>A0A174Z399</accession>
<dbReference type="InterPro" id="IPR050222">
    <property type="entry name" value="MATE_MdtK"/>
</dbReference>
<comment type="similarity">
    <text evidence="3">Belongs to the multi antimicrobial extrusion (MATE) (TC 2.A.66.1) family.</text>
</comment>
<feature type="transmembrane region" description="Helical" evidence="13">
    <location>
        <begin position="12"/>
        <end position="31"/>
    </location>
</feature>
<feature type="transmembrane region" description="Helical" evidence="13">
    <location>
        <begin position="51"/>
        <end position="74"/>
    </location>
</feature>
<keyword evidence="7" id="KW-1003">Cell membrane</keyword>
<reference evidence="14 15" key="1">
    <citation type="submission" date="2015-09" db="EMBL/GenBank/DDBJ databases">
        <authorList>
            <consortium name="Pathogen Informatics"/>
        </authorList>
    </citation>
    <scope>NUCLEOTIDE SEQUENCE [LARGE SCALE GENOMIC DNA]</scope>
    <source>
        <strain evidence="14 15">2789STDY5834875</strain>
    </source>
</reference>
<evidence type="ECO:0000313" key="14">
    <source>
        <dbReference type="EMBL" id="CUQ78626.1"/>
    </source>
</evidence>
<dbReference type="GO" id="GO:0005886">
    <property type="term" value="C:plasma membrane"/>
    <property type="evidence" value="ECO:0007669"/>
    <property type="project" value="UniProtKB-SubCell"/>
</dbReference>
<organism evidence="14 15">
    <name type="scientific">Lachnospira eligens</name>
    <dbReference type="NCBI Taxonomy" id="39485"/>
    <lineage>
        <taxon>Bacteria</taxon>
        <taxon>Bacillati</taxon>
        <taxon>Bacillota</taxon>
        <taxon>Clostridia</taxon>
        <taxon>Lachnospirales</taxon>
        <taxon>Lachnospiraceae</taxon>
        <taxon>Lachnospira</taxon>
    </lineage>
</organism>
<dbReference type="AlphaFoldDB" id="A0A174Z399"/>
<dbReference type="InterPro" id="IPR048279">
    <property type="entry name" value="MdtK-like"/>
</dbReference>
<proteinExistence type="inferred from homology"/>
<keyword evidence="5" id="KW-0813">Transport</keyword>
<feature type="transmembrane region" description="Helical" evidence="13">
    <location>
        <begin position="190"/>
        <end position="213"/>
    </location>
</feature>
<evidence type="ECO:0000256" key="4">
    <source>
        <dbReference type="ARBA" id="ARBA00020268"/>
    </source>
</evidence>
<dbReference type="PIRSF" id="PIRSF006603">
    <property type="entry name" value="DinF"/>
    <property type="match status" value="1"/>
</dbReference>
<protein>
    <recommendedName>
        <fullName evidence="4">Probable multidrug resistance protein NorM</fullName>
    </recommendedName>
    <alternativeName>
        <fullName evidence="12">Multidrug-efflux transporter</fullName>
    </alternativeName>
</protein>
<dbReference type="GO" id="GO:0006811">
    <property type="term" value="P:monoatomic ion transport"/>
    <property type="evidence" value="ECO:0007669"/>
    <property type="project" value="UniProtKB-KW"/>
</dbReference>
<name>A0A174Z399_9FIRM</name>
<evidence type="ECO:0000256" key="10">
    <source>
        <dbReference type="ARBA" id="ARBA00023065"/>
    </source>
</evidence>
<comment type="subcellular location">
    <subcellularLocation>
        <location evidence="2">Cell membrane</location>
        <topology evidence="2">Multi-pass membrane protein</topology>
    </subcellularLocation>
</comment>
<keyword evidence="9 13" id="KW-1133">Transmembrane helix</keyword>
<dbReference type="InterPro" id="IPR002528">
    <property type="entry name" value="MATE_fam"/>
</dbReference>
<dbReference type="PANTHER" id="PTHR43298:SF2">
    <property type="entry name" value="FMN_FAD EXPORTER YEEO-RELATED"/>
    <property type="match status" value="1"/>
</dbReference>
<dbReference type="Proteomes" id="UP000095621">
    <property type="component" value="Unassembled WGS sequence"/>
</dbReference>
<keyword evidence="10" id="KW-0406">Ion transport</keyword>
<evidence type="ECO:0000256" key="6">
    <source>
        <dbReference type="ARBA" id="ARBA00022449"/>
    </source>
</evidence>